<feature type="domain" description="HTH arsR-type" evidence="4">
    <location>
        <begin position="257"/>
        <end position="332"/>
    </location>
</feature>
<evidence type="ECO:0000256" key="3">
    <source>
        <dbReference type="ARBA" id="ARBA00023163"/>
    </source>
</evidence>
<sequence length="347" mass="37335">MGWWEVNADTLANSRFVTSPLLETAAALMLLEKGTAAHPAERRWLDAHRPAYRERLAADLVTALLVPVALGRHRWIADFVTPVPPRGSDARGTAAFDEELARVRGTPADAALADLEVAHRGPLPAALCRPDLPERVADLLQWVWDTAVAPSWPRRRRVAEADVVARTGQLSRAGWAAALDDMHPEMRWLGGSRLRINSRTHPPRQLMGAQLLFVPVTPRMGWISTERPDPDGTVHRYAVVYPCSGALAEPGRAAAPEALARLLGAGRAGVLVLLDAPMSTTHLVAVTGQGLGSVGRHLKVLLDAGLVGRRRAGRSVLYYRTGAGDVLVAAQGPERSGEPARLPAHGS</sequence>
<dbReference type="InterPro" id="IPR011991">
    <property type="entry name" value="ArsR-like_HTH"/>
</dbReference>
<evidence type="ECO:0000259" key="4">
    <source>
        <dbReference type="SMART" id="SM00418"/>
    </source>
</evidence>
<evidence type="ECO:0000256" key="2">
    <source>
        <dbReference type="ARBA" id="ARBA00023125"/>
    </source>
</evidence>
<keyword evidence="3" id="KW-0804">Transcription</keyword>
<accession>A0ABY6IC42</accession>
<dbReference type="PANTHER" id="PTHR43132">
    <property type="entry name" value="ARSENICAL RESISTANCE OPERON REPRESSOR ARSR-RELATED"/>
    <property type="match status" value="1"/>
</dbReference>
<keyword evidence="6" id="KW-1185">Reference proteome</keyword>
<organism evidence="5 6">
    <name type="scientific">Streptomyces peucetius</name>
    <dbReference type="NCBI Taxonomy" id="1950"/>
    <lineage>
        <taxon>Bacteria</taxon>
        <taxon>Bacillati</taxon>
        <taxon>Actinomycetota</taxon>
        <taxon>Actinomycetes</taxon>
        <taxon>Kitasatosporales</taxon>
        <taxon>Streptomycetaceae</taxon>
        <taxon>Streptomyces</taxon>
    </lineage>
</organism>
<evidence type="ECO:0000313" key="5">
    <source>
        <dbReference type="EMBL" id="UYQ64573.1"/>
    </source>
</evidence>
<keyword evidence="1" id="KW-0805">Transcription regulation</keyword>
<dbReference type="CDD" id="cd00090">
    <property type="entry name" value="HTH_ARSR"/>
    <property type="match status" value="1"/>
</dbReference>
<dbReference type="PANTHER" id="PTHR43132:SF6">
    <property type="entry name" value="HTH-TYPE TRANSCRIPTIONAL REPRESSOR CZRA"/>
    <property type="match status" value="1"/>
</dbReference>
<dbReference type="SUPFAM" id="SSF46785">
    <property type="entry name" value="Winged helix' DNA-binding domain"/>
    <property type="match status" value="1"/>
</dbReference>
<proteinExistence type="predicted"/>
<dbReference type="RefSeq" id="WP_264247398.1">
    <property type="nucleotide sequence ID" value="NZ_CP107567.1"/>
</dbReference>
<protein>
    <submittedName>
        <fullName evidence="5">Helix-turn-helix domain-containing protein</fullName>
    </submittedName>
</protein>
<evidence type="ECO:0000256" key="1">
    <source>
        <dbReference type="ARBA" id="ARBA00023015"/>
    </source>
</evidence>
<dbReference type="EMBL" id="CP107567">
    <property type="protein sequence ID" value="UYQ64573.1"/>
    <property type="molecule type" value="Genomic_DNA"/>
</dbReference>
<dbReference type="InterPro" id="IPR036388">
    <property type="entry name" value="WH-like_DNA-bd_sf"/>
</dbReference>
<reference evidence="5" key="1">
    <citation type="submission" date="2022-10" db="EMBL/GenBank/DDBJ databases">
        <title>Cytochrome P450 Catalyzes Benzene Ring Formation in the Biosynthesis of Trialkyl-Substituted Aromatic Polyketides.</title>
        <authorList>
            <person name="Zhao E."/>
            <person name="Ge H."/>
        </authorList>
    </citation>
    <scope>NUCLEOTIDE SEQUENCE</scope>
    <source>
        <strain evidence="5">NA0869</strain>
    </source>
</reference>
<name>A0ABY6IC42_STRPE</name>
<dbReference type="InterPro" id="IPR051011">
    <property type="entry name" value="Metal_resp_trans_reg"/>
</dbReference>
<dbReference type="Gene3D" id="1.10.10.10">
    <property type="entry name" value="Winged helix-like DNA-binding domain superfamily/Winged helix DNA-binding domain"/>
    <property type="match status" value="1"/>
</dbReference>
<dbReference type="Proteomes" id="UP001163878">
    <property type="component" value="Chromosome"/>
</dbReference>
<dbReference type="SMART" id="SM00418">
    <property type="entry name" value="HTH_ARSR"/>
    <property type="match status" value="1"/>
</dbReference>
<gene>
    <name evidence="5" type="ORF">OGH68_26005</name>
</gene>
<keyword evidence="2" id="KW-0238">DNA-binding</keyword>
<dbReference type="InterPro" id="IPR001845">
    <property type="entry name" value="HTH_ArsR_DNA-bd_dom"/>
</dbReference>
<dbReference type="InterPro" id="IPR036390">
    <property type="entry name" value="WH_DNA-bd_sf"/>
</dbReference>
<evidence type="ECO:0000313" key="6">
    <source>
        <dbReference type="Proteomes" id="UP001163878"/>
    </source>
</evidence>